<dbReference type="EMBL" id="BIFT01000002">
    <property type="protein sequence ID" value="GCE29257.1"/>
    <property type="molecule type" value="Genomic_DNA"/>
</dbReference>
<proteinExistence type="predicted"/>
<dbReference type="AlphaFoldDB" id="A0A402BDA4"/>
<keyword evidence="2" id="KW-1185">Reference proteome</keyword>
<sequence>MNYVMMKWDGAKWVVWVWWTPRRMMLERGVHSNYAKNAWALENGRESRYD</sequence>
<accession>A0A402BDA4</accession>
<gene>
    <name evidence="1" type="ORF">KDA_47410</name>
</gene>
<reference evidence="2" key="1">
    <citation type="submission" date="2018-12" db="EMBL/GenBank/DDBJ databases">
        <title>Tengunoibacter tsumagoiensis gen. nov., sp. nov., Dictyobacter kobayashii sp. nov., D. alpinus sp. nov., and D. joshuensis sp. nov. and description of Dictyobacteraceae fam. nov. within the order Ktedonobacterales isolated from Tengu-no-mugimeshi.</title>
        <authorList>
            <person name="Wang C.M."/>
            <person name="Zheng Y."/>
            <person name="Sakai Y."/>
            <person name="Toyoda A."/>
            <person name="Minakuchi Y."/>
            <person name="Abe K."/>
            <person name="Yokota A."/>
            <person name="Yabe S."/>
        </authorList>
    </citation>
    <scope>NUCLEOTIDE SEQUENCE [LARGE SCALE GENOMIC DNA]</scope>
    <source>
        <strain evidence="2">Uno16</strain>
    </source>
</reference>
<organism evidence="1 2">
    <name type="scientific">Dictyobacter alpinus</name>
    <dbReference type="NCBI Taxonomy" id="2014873"/>
    <lineage>
        <taxon>Bacteria</taxon>
        <taxon>Bacillati</taxon>
        <taxon>Chloroflexota</taxon>
        <taxon>Ktedonobacteria</taxon>
        <taxon>Ktedonobacterales</taxon>
        <taxon>Dictyobacteraceae</taxon>
        <taxon>Dictyobacter</taxon>
    </lineage>
</organism>
<evidence type="ECO:0000313" key="1">
    <source>
        <dbReference type="EMBL" id="GCE29257.1"/>
    </source>
</evidence>
<comment type="caution">
    <text evidence="1">The sequence shown here is derived from an EMBL/GenBank/DDBJ whole genome shotgun (WGS) entry which is preliminary data.</text>
</comment>
<protein>
    <submittedName>
        <fullName evidence="1">Uncharacterized protein</fullName>
    </submittedName>
</protein>
<dbReference type="Proteomes" id="UP000287171">
    <property type="component" value="Unassembled WGS sequence"/>
</dbReference>
<name>A0A402BDA4_9CHLR</name>
<evidence type="ECO:0000313" key="2">
    <source>
        <dbReference type="Proteomes" id="UP000287171"/>
    </source>
</evidence>